<keyword evidence="9" id="KW-1185">Reference proteome</keyword>
<feature type="transmembrane region" description="Helical" evidence="6">
    <location>
        <begin position="171"/>
        <end position="193"/>
    </location>
</feature>
<feature type="transmembrane region" description="Helical" evidence="6">
    <location>
        <begin position="431"/>
        <end position="448"/>
    </location>
</feature>
<feature type="transmembrane region" description="Helical" evidence="6">
    <location>
        <begin position="372"/>
        <end position="393"/>
    </location>
</feature>
<protein>
    <submittedName>
        <fullName evidence="8">O-antigen ligase family protein</fullName>
    </submittedName>
</protein>
<dbReference type="EMBL" id="JBHSXQ010000003">
    <property type="protein sequence ID" value="MFC6905706.1"/>
    <property type="molecule type" value="Genomic_DNA"/>
</dbReference>
<feature type="transmembrane region" description="Helical" evidence="6">
    <location>
        <begin position="83"/>
        <end position="99"/>
    </location>
</feature>
<dbReference type="AlphaFoldDB" id="A0ABD5V4J2"/>
<dbReference type="InterPro" id="IPR007016">
    <property type="entry name" value="O-antigen_ligase-rel_domated"/>
</dbReference>
<feature type="transmembrane region" description="Helical" evidence="6">
    <location>
        <begin position="295"/>
        <end position="318"/>
    </location>
</feature>
<evidence type="ECO:0000313" key="9">
    <source>
        <dbReference type="Proteomes" id="UP001596312"/>
    </source>
</evidence>
<dbReference type="InterPro" id="IPR051533">
    <property type="entry name" value="WaaL-like"/>
</dbReference>
<reference evidence="8 9" key="1">
    <citation type="journal article" date="2019" name="Int. J. Syst. Evol. Microbiol.">
        <title>The Global Catalogue of Microorganisms (GCM) 10K type strain sequencing project: providing services to taxonomists for standard genome sequencing and annotation.</title>
        <authorList>
            <consortium name="The Broad Institute Genomics Platform"/>
            <consortium name="The Broad Institute Genome Sequencing Center for Infectious Disease"/>
            <person name="Wu L."/>
            <person name="Ma J."/>
        </authorList>
    </citation>
    <scope>NUCLEOTIDE SEQUENCE [LARGE SCALE GENOMIC DNA]</scope>
    <source>
        <strain evidence="8 9">CGMCC 1.3240</strain>
    </source>
</reference>
<organism evidence="8 9">
    <name type="scientific">Halalkalicoccus tibetensis</name>
    <dbReference type="NCBI Taxonomy" id="175632"/>
    <lineage>
        <taxon>Archaea</taxon>
        <taxon>Methanobacteriati</taxon>
        <taxon>Methanobacteriota</taxon>
        <taxon>Stenosarchaea group</taxon>
        <taxon>Halobacteria</taxon>
        <taxon>Halobacteriales</taxon>
        <taxon>Halococcaceae</taxon>
        <taxon>Halalkalicoccus</taxon>
    </lineage>
</organism>
<dbReference type="Pfam" id="PF04932">
    <property type="entry name" value="Wzy_C"/>
    <property type="match status" value="1"/>
</dbReference>
<feature type="compositionally biased region" description="Polar residues" evidence="5">
    <location>
        <begin position="453"/>
        <end position="469"/>
    </location>
</feature>
<dbReference type="PANTHER" id="PTHR37422">
    <property type="entry name" value="TEICHURONIC ACID BIOSYNTHESIS PROTEIN TUAE"/>
    <property type="match status" value="1"/>
</dbReference>
<dbReference type="Proteomes" id="UP001596312">
    <property type="component" value="Unassembled WGS sequence"/>
</dbReference>
<dbReference type="RefSeq" id="WP_340604232.1">
    <property type="nucleotide sequence ID" value="NZ_JBBMXV010000003.1"/>
</dbReference>
<evidence type="ECO:0000256" key="6">
    <source>
        <dbReference type="SAM" id="Phobius"/>
    </source>
</evidence>
<feature type="transmembrane region" description="Helical" evidence="6">
    <location>
        <begin position="138"/>
        <end position="159"/>
    </location>
</feature>
<evidence type="ECO:0000259" key="7">
    <source>
        <dbReference type="Pfam" id="PF04932"/>
    </source>
</evidence>
<comment type="subcellular location">
    <subcellularLocation>
        <location evidence="1">Membrane</location>
        <topology evidence="1">Multi-pass membrane protein</topology>
    </subcellularLocation>
</comment>
<gene>
    <name evidence="8" type="ORF">ACFQGH_10925</name>
</gene>
<dbReference type="GO" id="GO:0016874">
    <property type="term" value="F:ligase activity"/>
    <property type="evidence" value="ECO:0007669"/>
    <property type="project" value="UniProtKB-KW"/>
</dbReference>
<feature type="compositionally biased region" description="Basic and acidic residues" evidence="5">
    <location>
        <begin position="478"/>
        <end position="487"/>
    </location>
</feature>
<keyword evidence="8" id="KW-0436">Ligase</keyword>
<evidence type="ECO:0000256" key="5">
    <source>
        <dbReference type="SAM" id="MobiDB-lite"/>
    </source>
</evidence>
<comment type="caution">
    <text evidence="8">The sequence shown here is derived from an EMBL/GenBank/DDBJ whole genome shotgun (WGS) entry which is preliminary data.</text>
</comment>
<dbReference type="GO" id="GO:0016020">
    <property type="term" value="C:membrane"/>
    <property type="evidence" value="ECO:0007669"/>
    <property type="project" value="UniProtKB-SubCell"/>
</dbReference>
<evidence type="ECO:0000256" key="4">
    <source>
        <dbReference type="ARBA" id="ARBA00023136"/>
    </source>
</evidence>
<dbReference type="PANTHER" id="PTHR37422:SF13">
    <property type="entry name" value="LIPOPOLYSACCHARIDE BIOSYNTHESIS PROTEIN PA4999-RELATED"/>
    <property type="match status" value="1"/>
</dbReference>
<evidence type="ECO:0000313" key="8">
    <source>
        <dbReference type="EMBL" id="MFC6905706.1"/>
    </source>
</evidence>
<accession>A0ABD5V4J2</accession>
<feature type="domain" description="O-antigen ligase-related" evidence="7">
    <location>
        <begin position="255"/>
        <end position="384"/>
    </location>
</feature>
<keyword evidence="3 6" id="KW-1133">Transmembrane helix</keyword>
<feature type="transmembrane region" description="Helical" evidence="6">
    <location>
        <begin position="272"/>
        <end position="288"/>
    </location>
</feature>
<sequence>MDKLIDLLFGFALLLVILTVATDPFTSVHLTLAFLFLIAIAFNQYDYRRNTGISPMLSLQVGLTFALGTILIVLVVGGLGFRTLEVVAVFVILLAFVLARDDLPRVLPTMAPYLAAFAVVFLVFLHHSREFGAGSGTGLFPVLAGIVLALNLFAIPRYVSVDAVYWSTTLLASATALLGLAALWIGEYSFWLFEVRTWTASTSLPLSDREFPVIRSIFGNPNTFGVLLFPGTVAAYVLSHRTIRSRHVFAAVPVLAFLVLALALYFSNSRASMLGAAVAIAVYTLAAADRRLLPVALAGVALGVPIGLTLVYLSILPIDPANRFELWRASVEAVRAEGSLLGDGIISTREAIEPYITEDIGAFTSHNSYLSVFIRAGILGGLAYAVLVLGPLVQSLVQFERVDSGMVALATGFAVHQLFEGYTLFQFGPGSVLGALALGYVIASLAGVESPSDSMAETSAETGAPSSEGFSYGTDMAYRTEGRDGRR</sequence>
<keyword evidence="4 6" id="KW-0472">Membrane</keyword>
<evidence type="ECO:0000256" key="2">
    <source>
        <dbReference type="ARBA" id="ARBA00022692"/>
    </source>
</evidence>
<feature type="region of interest" description="Disordered" evidence="5">
    <location>
        <begin position="453"/>
        <end position="487"/>
    </location>
</feature>
<proteinExistence type="predicted"/>
<feature type="transmembrane region" description="Helical" evidence="6">
    <location>
        <begin position="59"/>
        <end position="77"/>
    </location>
</feature>
<feature type="transmembrane region" description="Helical" evidence="6">
    <location>
        <begin position="106"/>
        <end position="126"/>
    </location>
</feature>
<keyword evidence="2 6" id="KW-0812">Transmembrane</keyword>
<feature type="transmembrane region" description="Helical" evidence="6">
    <location>
        <begin position="248"/>
        <end position="266"/>
    </location>
</feature>
<feature type="transmembrane region" description="Helical" evidence="6">
    <location>
        <begin position="213"/>
        <end position="236"/>
    </location>
</feature>
<name>A0ABD5V4J2_9EURY</name>
<evidence type="ECO:0000256" key="1">
    <source>
        <dbReference type="ARBA" id="ARBA00004141"/>
    </source>
</evidence>
<evidence type="ECO:0000256" key="3">
    <source>
        <dbReference type="ARBA" id="ARBA00022989"/>
    </source>
</evidence>